<comment type="cofactor">
    <cofactor evidence="5">
        <name>FAD</name>
        <dbReference type="ChEBI" id="CHEBI:57692"/>
    </cofactor>
    <text evidence="5">Binds 1 FAD per subunit.</text>
</comment>
<dbReference type="InterPro" id="IPR016156">
    <property type="entry name" value="FAD/NAD-linked_Rdtase_dimer_sf"/>
</dbReference>
<keyword evidence="2" id="KW-0285">Flavoprotein</keyword>
<dbReference type="PRINTS" id="PR00411">
    <property type="entry name" value="PNDRDTASEI"/>
</dbReference>
<evidence type="ECO:0000256" key="1">
    <source>
        <dbReference type="ARBA" id="ARBA00007532"/>
    </source>
</evidence>
<evidence type="ECO:0000313" key="7">
    <source>
        <dbReference type="Proteomes" id="UP000017429"/>
    </source>
</evidence>
<reference evidence="6" key="1">
    <citation type="journal article" date="2014" name="Genome Announc.">
        <title>Draft genome sequences of the altered schaedler flora, a defined bacterial community from gnotobiotic mice.</title>
        <authorList>
            <person name="Wannemuehler M.J."/>
            <person name="Overstreet A.M."/>
            <person name="Ward D.V."/>
            <person name="Phillips G.J."/>
        </authorList>
    </citation>
    <scope>NUCLEOTIDE SEQUENCE</scope>
    <source>
        <strain evidence="6">ASF457</strain>
    </source>
</reference>
<reference evidence="6" key="2">
    <citation type="submission" date="2022-05" db="EMBL/GenBank/DDBJ databases">
        <authorList>
            <person name="Proctor A.L."/>
            <person name="Phillips G.J."/>
            <person name="Wannemuehler M.J."/>
        </authorList>
    </citation>
    <scope>NUCLEOTIDE SEQUENCE</scope>
    <source>
        <strain evidence="6">ASF457</strain>
    </source>
</reference>
<evidence type="ECO:0000256" key="4">
    <source>
        <dbReference type="ARBA" id="ARBA00023027"/>
    </source>
</evidence>
<dbReference type="Gene3D" id="3.50.50.60">
    <property type="entry name" value="FAD/NAD(P)-binding domain"/>
    <property type="match status" value="2"/>
</dbReference>
<feature type="binding site" evidence="5">
    <location>
        <begin position="179"/>
        <end position="186"/>
    </location>
    <ligand>
        <name>NAD(+)</name>
        <dbReference type="ChEBI" id="CHEBI:57540"/>
    </ligand>
</feature>
<feature type="binding site" evidence="5">
    <location>
        <position position="202"/>
    </location>
    <ligand>
        <name>NAD(+)</name>
        <dbReference type="ChEBI" id="CHEBI:57540"/>
    </ligand>
</feature>
<dbReference type="GO" id="GO:0004148">
    <property type="term" value="F:dihydrolipoyl dehydrogenase (NADH) activity"/>
    <property type="evidence" value="ECO:0007669"/>
    <property type="project" value="UniProtKB-EC"/>
</dbReference>
<dbReference type="EMBL" id="CP097562">
    <property type="protein sequence ID" value="USF23104.1"/>
    <property type="molecule type" value="Genomic_DNA"/>
</dbReference>
<dbReference type="eggNOG" id="COG1249">
    <property type="taxonomic scope" value="Bacteria"/>
</dbReference>
<keyword evidence="3 5" id="KW-0274">FAD</keyword>
<dbReference type="OrthoDB" id="9800167at2"/>
<dbReference type="Pfam" id="PF02852">
    <property type="entry name" value="Pyr_redox_dim"/>
    <property type="match status" value="1"/>
</dbReference>
<dbReference type="GO" id="GO:0006103">
    <property type="term" value="P:2-oxoglutarate metabolic process"/>
    <property type="evidence" value="ECO:0007669"/>
    <property type="project" value="TreeGrafter"/>
</dbReference>
<reference evidence="6" key="3">
    <citation type="submission" date="2022-06" db="EMBL/GenBank/DDBJ databases">
        <title>Resources to Facilitate Use of the Altered Schaedler Flora (ASF) Mouse Model to Study Microbiome Function.</title>
        <authorList>
            <person name="Proctor A."/>
            <person name="Parvinroo S."/>
            <person name="Richie T."/>
            <person name="Jia X."/>
            <person name="Lee S.T.M."/>
            <person name="Karp P.D."/>
            <person name="Paley S."/>
            <person name="Kostic A.D."/>
            <person name="Pierre J.F."/>
            <person name="Wannemuehler M.J."/>
            <person name="Phillips G.J."/>
        </authorList>
    </citation>
    <scope>NUCLEOTIDE SEQUENCE</scope>
    <source>
        <strain evidence="6">ASF457</strain>
    </source>
</reference>
<dbReference type="InterPro" id="IPR036188">
    <property type="entry name" value="FAD/NAD-bd_sf"/>
</dbReference>
<comment type="similarity">
    <text evidence="1">Belongs to the class-I pyridine nucleotide-disulfide oxidoreductase family.</text>
</comment>
<sequence length="454" mass="49883">MVKSTDYIIIGAGPAGVCAANILSKSGKKIVIVGKILGGSYCSTNSIVSESLVGLSKMFEKFRIIKDSFIEDDVDNVALDFKRVKKIVDSNLNKAKKQFLEIIEDAQAEYIEGTAVFTDSNMLDITLPDNSVVSYKFKKCLIATGAAVPKSNLYPSRKNLDISTFINMESIPDSVAIIGGGALGVEVASFFSRFGSKVTLVEKSDRLLPIVDAQISKKLEDTLKKRGINLVTSHNITKIERVGQKYIALSEAGPVESEEVFICTGRVPAIQELKLENAGVNIDENGFMIYSNNLQTCNKNIYIAGDVSHIMMNLSWAYYSATVAARNMLGENIEYTPEILPVYIDTDPEIALIGLSEEAAKARGLDYGVFKYVFGDIYGIYNNAGGQQTVIKTIYDKSSKTFLGIQAMGREVNGLIATFAIIMKLKITIEQIPDFVYINPVFNEFFKEVSEKLL</sequence>
<dbReference type="GO" id="GO:0050660">
    <property type="term" value="F:flavin adenine dinucleotide binding"/>
    <property type="evidence" value="ECO:0007669"/>
    <property type="project" value="TreeGrafter"/>
</dbReference>
<dbReference type="Gene3D" id="3.30.390.30">
    <property type="match status" value="1"/>
</dbReference>
<name>V2PXS7_9BACT</name>
<dbReference type="AlphaFoldDB" id="V2PXS7"/>
<dbReference type="EC" id="1.8.1.4" evidence="6"/>
<dbReference type="KEGG" id="msch:N508_000159"/>
<proteinExistence type="inferred from homology"/>
<dbReference type="SUPFAM" id="SSF55424">
    <property type="entry name" value="FAD/NAD-linked reductases, dimerisation (C-terminal) domain"/>
    <property type="match status" value="1"/>
</dbReference>
<gene>
    <name evidence="6" type="primary">pdhD</name>
    <name evidence="6" type="ORF">N508_000159</name>
</gene>
<dbReference type="PANTHER" id="PTHR22912">
    <property type="entry name" value="DISULFIDE OXIDOREDUCTASE"/>
    <property type="match status" value="1"/>
</dbReference>
<dbReference type="InterPro" id="IPR004099">
    <property type="entry name" value="Pyr_nucl-diS_OxRdtase_dimer"/>
</dbReference>
<dbReference type="PANTHER" id="PTHR22912:SF151">
    <property type="entry name" value="DIHYDROLIPOYL DEHYDROGENASE, MITOCHONDRIAL"/>
    <property type="match status" value="1"/>
</dbReference>
<keyword evidence="7" id="KW-1185">Reference proteome</keyword>
<feature type="binding site" evidence="5">
    <location>
        <position position="265"/>
    </location>
    <ligand>
        <name>NAD(+)</name>
        <dbReference type="ChEBI" id="CHEBI:57540"/>
    </ligand>
</feature>
<keyword evidence="6" id="KW-0560">Oxidoreductase</keyword>
<dbReference type="RefSeq" id="WP_023276174.1">
    <property type="nucleotide sequence ID" value="NZ_CP097562.1"/>
</dbReference>
<dbReference type="InterPro" id="IPR001100">
    <property type="entry name" value="Pyr_nuc-diS_OxRdtase"/>
</dbReference>
<dbReference type="Pfam" id="PF07992">
    <property type="entry name" value="Pyr_redox_2"/>
    <property type="match status" value="1"/>
</dbReference>
<dbReference type="InterPro" id="IPR023753">
    <property type="entry name" value="FAD/NAD-binding_dom"/>
</dbReference>
<evidence type="ECO:0000256" key="2">
    <source>
        <dbReference type="ARBA" id="ARBA00022630"/>
    </source>
</evidence>
<dbReference type="Proteomes" id="UP000017429">
    <property type="component" value="Chromosome"/>
</dbReference>
<protein>
    <submittedName>
        <fullName evidence="6">Dihydrolipoyl dehydrogenase</fullName>
        <ecNumber evidence="6">1.8.1.4</ecNumber>
    </submittedName>
</protein>
<accession>V2PXS7</accession>
<evidence type="ECO:0000256" key="3">
    <source>
        <dbReference type="ARBA" id="ARBA00022827"/>
    </source>
</evidence>
<keyword evidence="4 5" id="KW-0520">NAD</keyword>
<dbReference type="SUPFAM" id="SSF51905">
    <property type="entry name" value="FAD/NAD(P)-binding domain"/>
    <property type="match status" value="1"/>
</dbReference>
<organism evidence="6 7">
    <name type="scientific">Mucispirillum schaedleri ASF457</name>
    <dbReference type="NCBI Taxonomy" id="1379858"/>
    <lineage>
        <taxon>Bacteria</taxon>
        <taxon>Pseudomonadati</taxon>
        <taxon>Deferribacterota</taxon>
        <taxon>Deferribacteres</taxon>
        <taxon>Deferribacterales</taxon>
        <taxon>Mucispirillaceae</taxon>
        <taxon>Mucispirillum</taxon>
    </lineage>
</organism>
<dbReference type="PIRSF" id="PIRSF000350">
    <property type="entry name" value="Mercury_reductase_MerA"/>
    <property type="match status" value="1"/>
</dbReference>
<evidence type="ECO:0000313" key="6">
    <source>
        <dbReference type="EMBL" id="USF23104.1"/>
    </source>
</evidence>
<dbReference type="InterPro" id="IPR050151">
    <property type="entry name" value="Class-I_Pyr_Nuc-Dis_Oxidored"/>
</dbReference>
<evidence type="ECO:0000256" key="5">
    <source>
        <dbReference type="PIRSR" id="PIRSR000350-3"/>
    </source>
</evidence>
<dbReference type="PRINTS" id="PR00368">
    <property type="entry name" value="FADPNR"/>
</dbReference>
<feature type="binding site" evidence="5">
    <location>
        <position position="306"/>
    </location>
    <ligand>
        <name>FAD</name>
        <dbReference type="ChEBI" id="CHEBI:57692"/>
    </ligand>
</feature>
<keyword evidence="5" id="KW-0547">Nucleotide-binding</keyword>